<feature type="region of interest" description="Disordered" evidence="1">
    <location>
        <begin position="1"/>
        <end position="43"/>
    </location>
</feature>
<sequence length="239" mass="25318">MKLVARDGSVDGRSSSNSRGRGPAAATREAGSGSAPSHLPTTMMLRPFTGTTIFTLNTSKISNKYKIIPSHLIHSIPLSLTTDPHRRSVLLPLPPPPADTSGATLPPSTTGWSLRSVTPKMKRKHAVSDLDKAPHDSRGDLSSGEQAEANGVAETSRNKLGCSADWLEAMATPTTLLPDLVTSKLLFSLASFLPLPPSPLLLFSSLSLLPPLKATATLTLSEGFTKYEQPETGCGRIVE</sequence>
<keyword evidence="3" id="KW-1185">Reference proteome</keyword>
<dbReference type="Proteomes" id="UP000026962">
    <property type="component" value="Chromosome 11"/>
</dbReference>
<dbReference type="Gramene" id="OPUNC11G20130.1">
    <property type="protein sequence ID" value="OPUNC11G20130.1"/>
    <property type="gene ID" value="OPUNC11G20130"/>
</dbReference>
<proteinExistence type="predicted"/>
<protein>
    <submittedName>
        <fullName evidence="2">Uncharacterized protein</fullName>
    </submittedName>
</protein>
<evidence type="ECO:0000313" key="3">
    <source>
        <dbReference type="Proteomes" id="UP000026962"/>
    </source>
</evidence>
<feature type="compositionally biased region" description="Basic and acidic residues" evidence="1">
    <location>
        <begin position="126"/>
        <end position="139"/>
    </location>
</feature>
<evidence type="ECO:0000256" key="1">
    <source>
        <dbReference type="SAM" id="MobiDB-lite"/>
    </source>
</evidence>
<dbReference type="HOGENOM" id="CLU_1162721_0_0_1"/>
<reference evidence="2" key="2">
    <citation type="submission" date="2018-05" db="EMBL/GenBank/DDBJ databases">
        <title>OpunRS2 (Oryza punctata Reference Sequence Version 2).</title>
        <authorList>
            <person name="Zhang J."/>
            <person name="Kudrna D."/>
            <person name="Lee S."/>
            <person name="Talag J."/>
            <person name="Welchert J."/>
            <person name="Wing R.A."/>
        </authorList>
    </citation>
    <scope>NUCLEOTIDE SEQUENCE [LARGE SCALE GENOMIC DNA]</scope>
</reference>
<feature type="region of interest" description="Disordered" evidence="1">
    <location>
        <begin position="93"/>
        <end position="156"/>
    </location>
</feature>
<accession>A0A0E0MIG1</accession>
<name>A0A0E0MIG1_ORYPU</name>
<evidence type="ECO:0000313" key="2">
    <source>
        <dbReference type="EnsemblPlants" id="OPUNC11G20130.1"/>
    </source>
</evidence>
<feature type="compositionally biased region" description="Polar residues" evidence="1">
    <location>
        <begin position="101"/>
        <end position="116"/>
    </location>
</feature>
<dbReference type="EnsemblPlants" id="OPUNC11G20130.1">
    <property type="protein sequence ID" value="OPUNC11G20130.1"/>
    <property type="gene ID" value="OPUNC11G20130"/>
</dbReference>
<feature type="compositionally biased region" description="Low complexity" evidence="1">
    <location>
        <begin position="11"/>
        <end position="26"/>
    </location>
</feature>
<feature type="compositionally biased region" description="Basic and acidic residues" evidence="1">
    <location>
        <begin position="1"/>
        <end position="10"/>
    </location>
</feature>
<organism evidence="2">
    <name type="scientific">Oryza punctata</name>
    <name type="common">Red rice</name>
    <dbReference type="NCBI Taxonomy" id="4537"/>
    <lineage>
        <taxon>Eukaryota</taxon>
        <taxon>Viridiplantae</taxon>
        <taxon>Streptophyta</taxon>
        <taxon>Embryophyta</taxon>
        <taxon>Tracheophyta</taxon>
        <taxon>Spermatophyta</taxon>
        <taxon>Magnoliopsida</taxon>
        <taxon>Liliopsida</taxon>
        <taxon>Poales</taxon>
        <taxon>Poaceae</taxon>
        <taxon>BOP clade</taxon>
        <taxon>Oryzoideae</taxon>
        <taxon>Oryzeae</taxon>
        <taxon>Oryzinae</taxon>
        <taxon>Oryza</taxon>
    </lineage>
</organism>
<dbReference type="AlphaFoldDB" id="A0A0E0MIG1"/>
<reference evidence="2" key="1">
    <citation type="submission" date="2015-04" db="UniProtKB">
        <authorList>
            <consortium name="EnsemblPlants"/>
        </authorList>
    </citation>
    <scope>IDENTIFICATION</scope>
</reference>